<feature type="signal peptide" evidence="1">
    <location>
        <begin position="1"/>
        <end position="23"/>
    </location>
</feature>
<dbReference type="InterPro" id="IPR058780">
    <property type="entry name" value="YhfM-like_dom"/>
</dbReference>
<comment type="caution">
    <text evidence="3">The sequence shown here is derived from an EMBL/GenBank/DDBJ whole genome shotgun (WGS) entry which is preliminary data.</text>
</comment>
<organism evidence="3 4">
    <name type="scientific">Alkalicoccobacillus plakortidis</name>
    <dbReference type="NCBI Taxonomy" id="444060"/>
    <lineage>
        <taxon>Bacteria</taxon>
        <taxon>Bacillati</taxon>
        <taxon>Bacillota</taxon>
        <taxon>Bacilli</taxon>
        <taxon>Bacillales</taxon>
        <taxon>Bacillaceae</taxon>
        <taxon>Alkalicoccobacillus</taxon>
    </lineage>
</organism>
<feature type="domain" description="YhfM-like" evidence="2">
    <location>
        <begin position="34"/>
        <end position="132"/>
    </location>
</feature>
<evidence type="ECO:0000256" key="1">
    <source>
        <dbReference type="SAM" id="SignalP"/>
    </source>
</evidence>
<dbReference type="Pfam" id="PF26353">
    <property type="entry name" value="YhfM"/>
    <property type="match status" value="1"/>
</dbReference>
<name>A0ABT0XI97_9BACI</name>
<proteinExistence type="predicted"/>
<dbReference type="Proteomes" id="UP001203665">
    <property type="component" value="Unassembled WGS sequence"/>
</dbReference>
<evidence type="ECO:0000259" key="2">
    <source>
        <dbReference type="Pfam" id="PF26353"/>
    </source>
</evidence>
<sequence length="137" mass="15561">MRNRFICMISILIMLLLFSGCQADEPAVLSVGDDINKIIVSKMKGTDEKIFEDTESIDAFELILTSAVKDDGIVNMAQAEYKVDFYQDETKQQSLWVWIGEQDEKGVFMKPEDTHTTYSISVEENNKLVELVGAHFN</sequence>
<evidence type="ECO:0000313" key="3">
    <source>
        <dbReference type="EMBL" id="MCM2675073.1"/>
    </source>
</evidence>
<gene>
    <name evidence="3" type="ORF">NDM98_05940</name>
</gene>
<keyword evidence="4" id="KW-1185">Reference proteome</keyword>
<feature type="chain" id="PRO_5046702569" description="YhfM-like domain-containing protein" evidence="1">
    <location>
        <begin position="24"/>
        <end position="137"/>
    </location>
</feature>
<protein>
    <recommendedName>
        <fullName evidence="2">YhfM-like domain-containing protein</fullName>
    </recommendedName>
</protein>
<dbReference type="RefSeq" id="WP_251605301.1">
    <property type="nucleotide sequence ID" value="NZ_JAMQJY010000001.1"/>
</dbReference>
<evidence type="ECO:0000313" key="4">
    <source>
        <dbReference type="Proteomes" id="UP001203665"/>
    </source>
</evidence>
<accession>A0ABT0XI97</accession>
<dbReference type="EMBL" id="JAMQJY010000001">
    <property type="protein sequence ID" value="MCM2675073.1"/>
    <property type="molecule type" value="Genomic_DNA"/>
</dbReference>
<keyword evidence="1" id="KW-0732">Signal</keyword>
<dbReference type="PROSITE" id="PS51257">
    <property type="entry name" value="PROKAR_LIPOPROTEIN"/>
    <property type="match status" value="1"/>
</dbReference>
<reference evidence="3" key="1">
    <citation type="submission" date="2022-06" db="EMBL/GenBank/DDBJ databases">
        <title>Alkalicoccobacillus porphyridii sp. nov., isolated from a marine red alga, Porphyridium purpureum and reclassification of Shouchella plakortidis and Shouchella gibsonii as Alkalicoccobacillus plakortidis comb. nov. and Alkalicoccobacillus gibsonii comb. nov.</title>
        <authorList>
            <person name="Kim K.H."/>
            <person name="Lee J.K."/>
            <person name="Han D.M."/>
            <person name="Baek J.H."/>
            <person name="Jeon C.O."/>
        </authorList>
    </citation>
    <scope>NUCLEOTIDE SEQUENCE</scope>
    <source>
        <strain evidence="3">DSM 19153</strain>
    </source>
</reference>